<name>A0A066UHK8_9PSEU</name>
<organism evidence="1 2">
    <name type="scientific">Amycolatopsis rifamycinica</name>
    <dbReference type="NCBI Taxonomy" id="287986"/>
    <lineage>
        <taxon>Bacteria</taxon>
        <taxon>Bacillati</taxon>
        <taxon>Actinomycetota</taxon>
        <taxon>Actinomycetes</taxon>
        <taxon>Pseudonocardiales</taxon>
        <taxon>Pseudonocardiaceae</taxon>
        <taxon>Amycolatopsis</taxon>
    </lineage>
</organism>
<comment type="caution">
    <text evidence="1">The sequence shown here is derived from an EMBL/GenBank/DDBJ whole genome shotgun (WGS) entry which is preliminary data.</text>
</comment>
<evidence type="ECO:0000313" key="1">
    <source>
        <dbReference type="EMBL" id="KDN23668.1"/>
    </source>
</evidence>
<reference evidence="1 2" key="1">
    <citation type="submission" date="2014-05" db="EMBL/GenBank/DDBJ databases">
        <title>Draft genome sequence of Amycolatopsis rifamycinica DSM 46095.</title>
        <authorList>
            <person name="Lal R."/>
            <person name="Saxena A."/>
            <person name="Kumari R."/>
            <person name="Mukherjee U."/>
            <person name="Singh P."/>
            <person name="Sangwan N."/>
            <person name="Mahato N.K."/>
        </authorList>
    </citation>
    <scope>NUCLEOTIDE SEQUENCE [LARGE SCALE GENOMIC DNA]</scope>
    <source>
        <strain evidence="1 2">DSM 46095</strain>
    </source>
</reference>
<keyword evidence="2" id="KW-1185">Reference proteome</keyword>
<proteinExistence type="predicted"/>
<sequence length="132" mass="14327">MTRDELPVPSGPLGEDPCPDGARVFLQNPAHLWSACFGGASTELRIAVSMEELRLVRRYAQWVMSDLGFEPDAVYDGQLVVETAGEQLIILADRTAPMRCRFDPAGDSLAVVRMLAPRRAVAGSRPCGAVRS</sequence>
<dbReference type="STRING" id="287986.DV20_02815"/>
<gene>
    <name evidence="1" type="ORF">DV20_02815</name>
</gene>
<protein>
    <submittedName>
        <fullName evidence="1">Uncharacterized protein</fullName>
    </submittedName>
</protein>
<evidence type="ECO:0000313" key="2">
    <source>
        <dbReference type="Proteomes" id="UP000027345"/>
    </source>
</evidence>
<dbReference type="AlphaFoldDB" id="A0A066UHK8"/>
<accession>A0A066UHK8</accession>
<dbReference type="Proteomes" id="UP000027345">
    <property type="component" value="Unassembled WGS sequence"/>
</dbReference>
<dbReference type="EMBL" id="JMQI01000005">
    <property type="protein sequence ID" value="KDN23668.1"/>
    <property type="molecule type" value="Genomic_DNA"/>
</dbReference>